<proteinExistence type="inferred from homology"/>
<accession>A0A2Z4FNI3</accession>
<dbReference type="PRINTS" id="PR00176">
    <property type="entry name" value="NANEUSMPORT"/>
</dbReference>
<dbReference type="AlphaFoldDB" id="A0A2Z4FNI3"/>
<keyword evidence="3 6" id="KW-0812">Transmembrane</keyword>
<dbReference type="GO" id="GO:0015293">
    <property type="term" value="F:symporter activity"/>
    <property type="evidence" value="ECO:0007669"/>
    <property type="project" value="UniProtKB-KW"/>
</dbReference>
<keyword evidence="2 6" id="KW-0813">Transport</keyword>
<evidence type="ECO:0000256" key="2">
    <source>
        <dbReference type="ARBA" id="ARBA00022448"/>
    </source>
</evidence>
<dbReference type="RefSeq" id="WP_111336038.1">
    <property type="nucleotide sequence ID" value="NZ_CP030032.1"/>
</dbReference>
<dbReference type="SUPFAM" id="SSF161070">
    <property type="entry name" value="SNF-like"/>
    <property type="match status" value="1"/>
</dbReference>
<dbReference type="Proteomes" id="UP000249799">
    <property type="component" value="Chromosome"/>
</dbReference>
<protein>
    <recommendedName>
        <fullName evidence="6">Transporter</fullName>
    </recommendedName>
</protein>
<dbReference type="PANTHER" id="PTHR42948">
    <property type="entry name" value="TRANSPORTER"/>
    <property type="match status" value="1"/>
</dbReference>
<dbReference type="CDD" id="cd10336">
    <property type="entry name" value="SLC6sbd_Tyt1-Like"/>
    <property type="match status" value="1"/>
</dbReference>
<evidence type="ECO:0000256" key="4">
    <source>
        <dbReference type="ARBA" id="ARBA00022989"/>
    </source>
</evidence>
<keyword evidence="6" id="KW-0769">Symport</keyword>
<dbReference type="InterPro" id="IPR037272">
    <property type="entry name" value="SNS_sf"/>
</dbReference>
<evidence type="ECO:0000256" key="1">
    <source>
        <dbReference type="ARBA" id="ARBA00004141"/>
    </source>
</evidence>
<reference evidence="7 8" key="1">
    <citation type="submission" date="2018-06" db="EMBL/GenBank/DDBJ databases">
        <title>Lujinxingia sediminis gen. nov. sp. nov., a new facultative anaerobic member of the class Deltaproteobacteria, and proposal of Lujinxingaceae fam. nov.</title>
        <authorList>
            <person name="Guo L.-Y."/>
            <person name="Li C.-M."/>
            <person name="Wang S."/>
            <person name="Du Z.-J."/>
        </authorList>
    </citation>
    <scope>NUCLEOTIDE SEQUENCE [LARGE SCALE GENOMIC DNA]</scope>
    <source>
        <strain evidence="7 8">FA350</strain>
    </source>
</reference>
<dbReference type="InterPro" id="IPR047218">
    <property type="entry name" value="YocR/YhdH-like"/>
</dbReference>
<evidence type="ECO:0000256" key="6">
    <source>
        <dbReference type="RuleBase" id="RU003732"/>
    </source>
</evidence>
<dbReference type="InterPro" id="IPR000175">
    <property type="entry name" value="Na/ntran_symport"/>
</dbReference>
<sequence>MGAAGKKRETWSGSFGFILAAVGSAVGLGNVWKFPYITGEHGGGAFVLVYLVCIALVGLPLLFAEMTLGRLSKKEPVGAFSSLASAARGGKWWGFFGWMSIVTAVLLLSFYSVVGGWTLGYLVKAVSGAFSPESAANSGEAFGEFIADPYQTLAFHTIFMGACIGVVIGGVSGGIERAAKVLMPIFAVLLLTLLGYSLTTDGAGQALNFMFYPDFSKLSAGAILEAVGHSFFTLSLGMGVMIVYGSYLKKESSIFKSGMMIALLDTAIALIAGVTIFGIVFSAGQEPGTGPGLVFVTLPSLFASLPMGSLWAALFFLLLGFAALTSGISILEVAVAYFVDERGIDRKKATLFFGGTIFAIGLLSVMSTNILADFKIPVPGKGPLTIFDTLDYFISNWALVLNGLGVAIYAGWAVDAKQLWGELKDDGLGRTGFAVWIFLMRFVAPVAIILILLHTLEWI</sequence>
<dbReference type="Pfam" id="PF00209">
    <property type="entry name" value="SNF"/>
    <property type="match status" value="2"/>
</dbReference>
<keyword evidence="8" id="KW-1185">Reference proteome</keyword>
<dbReference type="OrthoDB" id="9762833at2"/>
<dbReference type="PROSITE" id="PS50267">
    <property type="entry name" value="NA_NEUROTRAN_SYMP_3"/>
    <property type="match status" value="1"/>
</dbReference>
<evidence type="ECO:0000313" key="8">
    <source>
        <dbReference type="Proteomes" id="UP000249799"/>
    </source>
</evidence>
<dbReference type="PROSITE" id="PS00610">
    <property type="entry name" value="NA_NEUROTRAN_SYMP_1"/>
    <property type="match status" value="1"/>
</dbReference>
<dbReference type="KEGG" id="bsed:DN745_14870"/>
<dbReference type="EMBL" id="CP030032">
    <property type="protein sequence ID" value="AWV90539.1"/>
    <property type="molecule type" value="Genomic_DNA"/>
</dbReference>
<dbReference type="GO" id="GO:0016020">
    <property type="term" value="C:membrane"/>
    <property type="evidence" value="ECO:0007669"/>
    <property type="project" value="UniProtKB-SubCell"/>
</dbReference>
<evidence type="ECO:0000256" key="5">
    <source>
        <dbReference type="ARBA" id="ARBA00023136"/>
    </source>
</evidence>
<dbReference type="NCBIfam" id="NF037979">
    <property type="entry name" value="Na_transp"/>
    <property type="match status" value="1"/>
</dbReference>
<organism evidence="7 8">
    <name type="scientific">Bradymonas sediminis</name>
    <dbReference type="NCBI Taxonomy" id="1548548"/>
    <lineage>
        <taxon>Bacteria</taxon>
        <taxon>Deltaproteobacteria</taxon>
        <taxon>Bradymonadales</taxon>
        <taxon>Bradymonadaceae</taxon>
        <taxon>Bradymonas</taxon>
    </lineage>
</organism>
<evidence type="ECO:0000256" key="3">
    <source>
        <dbReference type="ARBA" id="ARBA00022692"/>
    </source>
</evidence>
<dbReference type="PANTHER" id="PTHR42948:SF1">
    <property type="entry name" value="TRANSPORTER"/>
    <property type="match status" value="1"/>
</dbReference>
<comment type="subcellular location">
    <subcellularLocation>
        <location evidence="1">Membrane</location>
        <topology evidence="1">Multi-pass membrane protein</topology>
    </subcellularLocation>
</comment>
<evidence type="ECO:0000313" key="7">
    <source>
        <dbReference type="EMBL" id="AWV90539.1"/>
    </source>
</evidence>
<name>A0A2Z4FNI3_9DELT</name>
<comment type="similarity">
    <text evidence="6">Belongs to the sodium:neurotransmitter symporter (SNF) (TC 2.A.22) family.</text>
</comment>
<keyword evidence="4" id="KW-1133">Transmembrane helix</keyword>
<gene>
    <name evidence="7" type="ORF">DN745_14870</name>
</gene>
<keyword evidence="5" id="KW-0472">Membrane</keyword>